<keyword evidence="5 6" id="KW-0378">Hydrolase</keyword>
<organism evidence="4 6">
    <name type="scientific">Sitophilus oryzae</name>
    <name type="common">Rice weevil</name>
    <name type="synonym">Curculio oryzae</name>
    <dbReference type="NCBI Taxonomy" id="7048"/>
    <lineage>
        <taxon>Eukaryota</taxon>
        <taxon>Metazoa</taxon>
        <taxon>Ecdysozoa</taxon>
        <taxon>Arthropoda</taxon>
        <taxon>Hexapoda</taxon>
        <taxon>Insecta</taxon>
        <taxon>Pterygota</taxon>
        <taxon>Neoptera</taxon>
        <taxon>Endopterygota</taxon>
        <taxon>Coleoptera</taxon>
        <taxon>Polyphaga</taxon>
        <taxon>Cucujiformia</taxon>
        <taxon>Curculionidae</taxon>
        <taxon>Dryophthorinae</taxon>
        <taxon>Sitophilus</taxon>
    </lineage>
</organism>
<dbReference type="InterPro" id="IPR028889">
    <property type="entry name" value="USP"/>
</dbReference>
<proteinExistence type="inferred from homology"/>
<dbReference type="InterPro" id="IPR018200">
    <property type="entry name" value="USP_CS"/>
</dbReference>
<dbReference type="PROSITE" id="PS50235">
    <property type="entry name" value="USP_3"/>
    <property type="match status" value="1"/>
</dbReference>
<evidence type="ECO:0000313" key="5">
    <source>
        <dbReference type="RefSeq" id="XP_030752539.1"/>
    </source>
</evidence>
<dbReference type="PROSITE" id="PS00973">
    <property type="entry name" value="USP_2"/>
    <property type="match status" value="1"/>
</dbReference>
<comment type="similarity">
    <text evidence="1">Belongs to the peptidase C19 family.</text>
</comment>
<dbReference type="RefSeq" id="XP_030752540.1">
    <property type="nucleotide sequence ID" value="XM_030896680.1"/>
</dbReference>
<dbReference type="RefSeq" id="XP_030752539.1">
    <property type="nucleotide sequence ID" value="XM_030896679.1"/>
</dbReference>
<dbReference type="GO" id="GO:0016579">
    <property type="term" value="P:protein deubiquitination"/>
    <property type="evidence" value="ECO:0007669"/>
    <property type="project" value="InterPro"/>
</dbReference>
<feature type="compositionally biased region" description="Basic and acidic residues" evidence="2">
    <location>
        <begin position="136"/>
        <end position="148"/>
    </location>
</feature>
<feature type="region of interest" description="Disordered" evidence="2">
    <location>
        <begin position="136"/>
        <end position="181"/>
    </location>
</feature>
<feature type="compositionally biased region" description="Polar residues" evidence="2">
    <location>
        <begin position="449"/>
        <end position="462"/>
    </location>
</feature>
<dbReference type="OrthoDB" id="10062454at2759"/>
<dbReference type="KEGG" id="soy:115879720"/>
<evidence type="ECO:0000313" key="6">
    <source>
        <dbReference type="RefSeq" id="XP_030752540.1"/>
    </source>
</evidence>
<feature type="region of interest" description="Disordered" evidence="2">
    <location>
        <begin position="433"/>
        <end position="463"/>
    </location>
</feature>
<sequence>MSDHTSLTQHSLFASKPRYKYRSFAAQQFDFVFHGLPYTDIEDPTRRLVIHFLKQTADKLDKNVTENEIEKRAKALYKKHGLSWFMPVGNEEKAQAIVKESMKKENFDIDISDLDIEEHPSQEVQKKLSLLLQSAHKDENSPDKEKFLSYEAPPIKQEKKRLTSQSFEDSDDNSVSDKENNLEQYTTCSLMKSDTTRQLRERNYKLPTVPEGSPIKKLRLDTMADFQEDSSHSCLINGDGATNCNIATLLNMGNTCFFNSVLYALRFAPTFLHNLHHLLADINFVTGKLKETKTKTSSLGRNGSAISGSSWRSSSSKDLLSIGNNDVIPKSRDQIVTEKLHALYMTMSNLETKDSPDPYQPEALLQAIRDAKSLFEGNHQQDAHEFFVELLSCLRVTCDKLNQQIDQNPELLKPSETASANINNSNSKFFNVRTSRKKPLRKAEKNNVKENGTSGETVSNGCSPEADRKKLGYNFITEEFEGVSIHRTKCLECEEISELKEPFLEIQVPVNAKDEDFLSNCPENSIFGTVCVSSEKLCDQNKYFCEICNRYNEASRMVVYEKLPNTMVLHLKRFTTSSSGVAKVNSFVPTPLEIRCFCEGCNKIERNRTTPHKYRLSCVIMHLGTSMASGHYIAYSRASPQAGDYTDCSRNIPKGYQGKEISVSFLKFFKSKTLGANPINETAQNGLGPKNEVQVCQSIGCCGVRKLNINAASRSGDWLEFDDEKVKILSDKEFMEMLSRKHNTTNTPYLLFYSKV</sequence>
<dbReference type="PANTHER" id="PTHR24006">
    <property type="entry name" value="UBIQUITIN CARBOXYL-TERMINAL HYDROLASE"/>
    <property type="match status" value="1"/>
</dbReference>
<evidence type="ECO:0000259" key="3">
    <source>
        <dbReference type="PROSITE" id="PS50235"/>
    </source>
</evidence>
<evidence type="ECO:0000313" key="4">
    <source>
        <dbReference type="Proteomes" id="UP000504635"/>
    </source>
</evidence>
<dbReference type="GO" id="GO:0004843">
    <property type="term" value="F:cysteine-type deubiquitinase activity"/>
    <property type="evidence" value="ECO:0007669"/>
    <property type="project" value="InterPro"/>
</dbReference>
<dbReference type="InterPro" id="IPR001394">
    <property type="entry name" value="Peptidase_C19_UCH"/>
</dbReference>
<dbReference type="GO" id="GO:0005634">
    <property type="term" value="C:nucleus"/>
    <property type="evidence" value="ECO:0007669"/>
    <property type="project" value="TreeGrafter"/>
</dbReference>
<evidence type="ECO:0000256" key="2">
    <source>
        <dbReference type="SAM" id="MobiDB-lite"/>
    </source>
</evidence>
<evidence type="ECO:0000256" key="1">
    <source>
        <dbReference type="ARBA" id="ARBA00009085"/>
    </source>
</evidence>
<dbReference type="InterPro" id="IPR050164">
    <property type="entry name" value="Peptidase_C19"/>
</dbReference>
<dbReference type="PANTHER" id="PTHR24006:SF905">
    <property type="entry name" value="UBIQUITIN CARBOXYL-TERMINAL HYDROLASE 1"/>
    <property type="match status" value="1"/>
</dbReference>
<dbReference type="SUPFAM" id="SSF54001">
    <property type="entry name" value="Cysteine proteinases"/>
    <property type="match status" value="1"/>
</dbReference>
<gene>
    <name evidence="5 6" type="primary">LOC115879720</name>
</gene>
<dbReference type="InterPro" id="IPR038765">
    <property type="entry name" value="Papain-like_cys_pep_sf"/>
</dbReference>
<reference evidence="5 6" key="1">
    <citation type="submission" date="2025-04" db="UniProtKB">
        <authorList>
            <consortium name="RefSeq"/>
        </authorList>
    </citation>
    <scope>IDENTIFICATION</scope>
    <source>
        <tissue evidence="5 6">Gonads</tissue>
    </source>
</reference>
<dbReference type="Pfam" id="PF00443">
    <property type="entry name" value="UCH"/>
    <property type="match status" value="1"/>
</dbReference>
<feature type="region of interest" description="Disordered" evidence="2">
    <location>
        <begin position="295"/>
        <end position="315"/>
    </location>
</feature>
<dbReference type="GeneID" id="115879720"/>
<keyword evidence="4" id="KW-1185">Reference proteome</keyword>
<feature type="domain" description="USP" evidence="3">
    <location>
        <begin position="247"/>
        <end position="756"/>
    </location>
</feature>
<dbReference type="Proteomes" id="UP000504635">
    <property type="component" value="Unplaced"/>
</dbReference>
<accession>A0A6J2XNU2</accession>
<name>A0A6J2XNU2_SITOR</name>
<dbReference type="CTD" id="7398"/>
<dbReference type="GO" id="GO:0005829">
    <property type="term" value="C:cytosol"/>
    <property type="evidence" value="ECO:0007669"/>
    <property type="project" value="TreeGrafter"/>
</dbReference>
<protein>
    <submittedName>
        <fullName evidence="5 6">Ubiquitin carboxyl-terminal hydrolase 1 isoform X1</fullName>
    </submittedName>
</protein>
<dbReference type="AlphaFoldDB" id="A0A6J2XNU2"/>
<dbReference type="Gene3D" id="3.90.70.10">
    <property type="entry name" value="Cysteine proteinases"/>
    <property type="match status" value="1"/>
</dbReference>